<keyword evidence="7" id="KW-0472">Membrane</keyword>
<evidence type="ECO:0000256" key="8">
    <source>
        <dbReference type="PROSITE-ProRule" id="PRU00175"/>
    </source>
</evidence>
<dbReference type="SMART" id="SM00184">
    <property type="entry name" value="RING"/>
    <property type="match status" value="1"/>
</dbReference>
<dbReference type="Pfam" id="PF13639">
    <property type="entry name" value="zf-RING_2"/>
    <property type="match status" value="1"/>
</dbReference>
<sequence>MEGYDELAFHGLQDNKSAWQFCVHCKTRTKVDEGNCDQCGQRFSNRRTNNASTPSDEGRALPFNLLPGLRFALSDEDALQRSIDASLLEARNSSKPTSKAFIDNLMEEELTQAHLLPVVLRTSVIEKDIRCCRAKFGGLRLSSDGDSGKDSESKGLHTDNKTRQQIAENVRDASASKSSKVVVAESRIVRSEPFHGNGDLKNKAELKGSICLMLRGKVTFAEKAKAAEAAGCSALIVVQSKDQPWPYHMTDSSNATLKIPVVMISGQDGTRLSEAIEKKKGDKVDASIFFIGVHLSCTICREDFQIDKQKEKAASLPCGHLFHVDCIKPWLMKRNVCPLCRYSLPSSEVKSEDRRRLRERLGAEMFH</sequence>
<dbReference type="GO" id="GO:0016567">
    <property type="term" value="P:protein ubiquitination"/>
    <property type="evidence" value="ECO:0007669"/>
    <property type="project" value="TreeGrafter"/>
</dbReference>
<dbReference type="Gene3D" id="3.30.40.10">
    <property type="entry name" value="Zinc/RING finger domain, C3HC4 (zinc finger)"/>
    <property type="match status" value="1"/>
</dbReference>
<dbReference type="GO" id="GO:0016020">
    <property type="term" value="C:membrane"/>
    <property type="evidence" value="ECO:0007669"/>
    <property type="project" value="UniProtKB-SubCell"/>
</dbReference>
<dbReference type="GO" id="GO:0005737">
    <property type="term" value="C:cytoplasm"/>
    <property type="evidence" value="ECO:0007669"/>
    <property type="project" value="TreeGrafter"/>
</dbReference>
<keyword evidence="3" id="KW-0479">Metal-binding</keyword>
<dbReference type="PANTHER" id="PTHR15710">
    <property type="entry name" value="E3 UBIQUITIN-PROTEIN LIGASE PRAJA"/>
    <property type="match status" value="1"/>
</dbReference>
<evidence type="ECO:0000256" key="5">
    <source>
        <dbReference type="ARBA" id="ARBA00022833"/>
    </source>
</evidence>
<dbReference type="InterPro" id="IPR013083">
    <property type="entry name" value="Znf_RING/FYVE/PHD"/>
</dbReference>
<protein>
    <recommendedName>
        <fullName evidence="10">RING-type domain-containing protein</fullName>
    </recommendedName>
</protein>
<evidence type="ECO:0000256" key="1">
    <source>
        <dbReference type="ARBA" id="ARBA00004370"/>
    </source>
</evidence>
<evidence type="ECO:0000259" key="10">
    <source>
        <dbReference type="PROSITE" id="PS50089"/>
    </source>
</evidence>
<dbReference type="InterPro" id="IPR046450">
    <property type="entry name" value="PA_dom_sf"/>
</dbReference>
<dbReference type="SUPFAM" id="SSF57850">
    <property type="entry name" value="RING/U-box"/>
    <property type="match status" value="1"/>
</dbReference>
<evidence type="ECO:0000256" key="7">
    <source>
        <dbReference type="ARBA" id="ARBA00023136"/>
    </source>
</evidence>
<dbReference type="PANTHER" id="PTHR15710:SF243">
    <property type="entry name" value="E3 UBIQUITIN-PROTEIN LIGASE PRAJA-2 ISOFORM X1"/>
    <property type="match status" value="1"/>
</dbReference>
<dbReference type="InterPro" id="IPR003137">
    <property type="entry name" value="PA_domain"/>
</dbReference>
<name>A0A7S2TRX3_9EUKA</name>
<dbReference type="GO" id="GO:0061630">
    <property type="term" value="F:ubiquitin protein ligase activity"/>
    <property type="evidence" value="ECO:0007669"/>
    <property type="project" value="TreeGrafter"/>
</dbReference>
<evidence type="ECO:0000256" key="9">
    <source>
        <dbReference type="SAM" id="MobiDB-lite"/>
    </source>
</evidence>
<keyword evidence="2" id="KW-0812">Transmembrane</keyword>
<dbReference type="Pfam" id="PF02225">
    <property type="entry name" value="PA"/>
    <property type="match status" value="1"/>
</dbReference>
<feature type="compositionally biased region" description="Basic and acidic residues" evidence="9">
    <location>
        <begin position="146"/>
        <end position="162"/>
    </location>
</feature>
<dbReference type="GO" id="GO:0008270">
    <property type="term" value="F:zinc ion binding"/>
    <property type="evidence" value="ECO:0007669"/>
    <property type="project" value="UniProtKB-KW"/>
</dbReference>
<gene>
    <name evidence="11" type="ORF">LSP00402_LOCUS11855</name>
</gene>
<accession>A0A7S2TRX3</accession>
<dbReference type="AlphaFoldDB" id="A0A7S2TRX3"/>
<keyword evidence="5" id="KW-0862">Zinc</keyword>
<keyword evidence="4 8" id="KW-0863">Zinc-finger</keyword>
<dbReference type="InterPro" id="IPR001841">
    <property type="entry name" value="Znf_RING"/>
</dbReference>
<evidence type="ECO:0000256" key="6">
    <source>
        <dbReference type="ARBA" id="ARBA00022989"/>
    </source>
</evidence>
<dbReference type="EMBL" id="HBHP01019088">
    <property type="protein sequence ID" value="CAD9767721.1"/>
    <property type="molecule type" value="Transcribed_RNA"/>
</dbReference>
<dbReference type="SUPFAM" id="SSF52025">
    <property type="entry name" value="PA domain"/>
    <property type="match status" value="1"/>
</dbReference>
<organism evidence="11">
    <name type="scientific">Lotharella oceanica</name>
    <dbReference type="NCBI Taxonomy" id="641309"/>
    <lineage>
        <taxon>Eukaryota</taxon>
        <taxon>Sar</taxon>
        <taxon>Rhizaria</taxon>
        <taxon>Cercozoa</taxon>
        <taxon>Chlorarachniophyceae</taxon>
        <taxon>Lotharella</taxon>
    </lineage>
</organism>
<reference evidence="11" key="1">
    <citation type="submission" date="2021-01" db="EMBL/GenBank/DDBJ databases">
        <authorList>
            <person name="Corre E."/>
            <person name="Pelletier E."/>
            <person name="Niang G."/>
            <person name="Scheremetjew M."/>
            <person name="Finn R."/>
            <person name="Kale V."/>
            <person name="Holt S."/>
            <person name="Cochrane G."/>
            <person name="Meng A."/>
            <person name="Brown T."/>
            <person name="Cohen L."/>
        </authorList>
    </citation>
    <scope>NUCLEOTIDE SEQUENCE</scope>
    <source>
        <strain evidence="11">CCMP622</strain>
    </source>
</reference>
<feature type="region of interest" description="Disordered" evidence="9">
    <location>
        <begin position="143"/>
        <end position="163"/>
    </location>
</feature>
<dbReference type="Gene3D" id="3.50.30.30">
    <property type="match status" value="1"/>
</dbReference>
<evidence type="ECO:0000256" key="4">
    <source>
        <dbReference type="ARBA" id="ARBA00022771"/>
    </source>
</evidence>
<comment type="subcellular location">
    <subcellularLocation>
        <location evidence="1">Membrane</location>
    </subcellularLocation>
</comment>
<keyword evidence="6" id="KW-1133">Transmembrane helix</keyword>
<feature type="domain" description="RING-type" evidence="10">
    <location>
        <begin position="297"/>
        <end position="341"/>
    </location>
</feature>
<evidence type="ECO:0000256" key="2">
    <source>
        <dbReference type="ARBA" id="ARBA00022692"/>
    </source>
</evidence>
<evidence type="ECO:0000256" key="3">
    <source>
        <dbReference type="ARBA" id="ARBA00022723"/>
    </source>
</evidence>
<dbReference type="PROSITE" id="PS50089">
    <property type="entry name" value="ZF_RING_2"/>
    <property type="match status" value="1"/>
</dbReference>
<proteinExistence type="predicted"/>
<evidence type="ECO:0000313" key="11">
    <source>
        <dbReference type="EMBL" id="CAD9767721.1"/>
    </source>
</evidence>
<dbReference type="CDD" id="cd16454">
    <property type="entry name" value="RING-H2_PA-TM-RING"/>
    <property type="match status" value="1"/>
</dbReference>